<dbReference type="OrthoDB" id="9178552at2"/>
<dbReference type="InterPro" id="IPR036390">
    <property type="entry name" value="WH_DNA-bd_sf"/>
</dbReference>
<feature type="region of interest" description="Disordered" evidence="1">
    <location>
        <begin position="123"/>
        <end position="152"/>
    </location>
</feature>
<accession>A0A0K9XEI5</accession>
<sequence>MSFPMTVEQSSAPARAGVVHIRHRHTTHFTVVGNHLAQHRDLSLVAIGIGVYVQSLPDGATIGIKDLTRRFPEGEITIARALRELEKAGYLERRRVRNDKGQVVTVTRWYEQPQGAAQLTAAVGTAPRPAPANPPKTEEAPETTRAQPGDRPAVDLLAALRRDDPRLLLSRKDVGALAPAVRAWLDRGIRPGQVARTLTADLPVGPIPRPARLLAYSLREWLPPHLPPTTGRSAQPPRPHPLQTCDGCERAFRSPAPGLCRDCRTAAV</sequence>
<comment type="caution">
    <text evidence="2">The sequence shown here is derived from an EMBL/GenBank/DDBJ whole genome shotgun (WGS) entry which is preliminary data.</text>
</comment>
<name>A0A0K9XEI5_9ACTN</name>
<dbReference type="PATRIC" id="fig|1678637.3.peg.3215"/>
<organism evidence="2 3">
    <name type="scientific">Streptomyces caatingaensis</name>
    <dbReference type="NCBI Taxonomy" id="1678637"/>
    <lineage>
        <taxon>Bacteria</taxon>
        <taxon>Bacillati</taxon>
        <taxon>Actinomycetota</taxon>
        <taxon>Actinomycetes</taxon>
        <taxon>Kitasatosporales</taxon>
        <taxon>Streptomycetaceae</taxon>
        <taxon>Streptomyces</taxon>
    </lineage>
</organism>
<gene>
    <name evidence="2" type="ORF">AC230_14920</name>
</gene>
<evidence type="ECO:0000256" key="1">
    <source>
        <dbReference type="SAM" id="MobiDB-lite"/>
    </source>
</evidence>
<dbReference type="EMBL" id="LFXA01000009">
    <property type="protein sequence ID" value="KNB51638.1"/>
    <property type="molecule type" value="Genomic_DNA"/>
</dbReference>
<dbReference type="AlphaFoldDB" id="A0A0K9XEI5"/>
<evidence type="ECO:0000313" key="2">
    <source>
        <dbReference type="EMBL" id="KNB51638.1"/>
    </source>
</evidence>
<keyword evidence="3" id="KW-1185">Reference proteome</keyword>
<dbReference type="Proteomes" id="UP000037288">
    <property type="component" value="Unassembled WGS sequence"/>
</dbReference>
<dbReference type="SUPFAM" id="SSF46785">
    <property type="entry name" value="Winged helix' DNA-binding domain"/>
    <property type="match status" value="1"/>
</dbReference>
<proteinExistence type="predicted"/>
<dbReference type="STRING" id="1678637.AC230_14920"/>
<evidence type="ECO:0000313" key="3">
    <source>
        <dbReference type="Proteomes" id="UP000037288"/>
    </source>
</evidence>
<reference evidence="3" key="1">
    <citation type="submission" date="2015-07" db="EMBL/GenBank/DDBJ databases">
        <title>Draft genome sequence of Streptomyces sp. CMAA 1322, a bacterium isolated from Caatinga biome, from dry forest semiarid of Brazil.</title>
        <authorList>
            <person name="Santos S.N."/>
            <person name="Gacesa R."/>
            <person name="Taketani R.G."/>
            <person name="Long P.F."/>
            <person name="Melo I.S."/>
        </authorList>
    </citation>
    <scope>NUCLEOTIDE SEQUENCE [LARGE SCALE GENOMIC DNA]</scope>
    <source>
        <strain evidence="3">CMAA 1322</strain>
    </source>
</reference>
<protein>
    <recommendedName>
        <fullName evidence="4">DNA-binding protein</fullName>
    </recommendedName>
</protein>
<evidence type="ECO:0008006" key="4">
    <source>
        <dbReference type="Google" id="ProtNLM"/>
    </source>
</evidence>